<evidence type="ECO:0000256" key="2">
    <source>
        <dbReference type="SAM" id="SignalP"/>
    </source>
</evidence>
<gene>
    <name evidence="3" type="ORF">L798_07172</name>
</gene>
<organism evidence="3 4">
    <name type="scientific">Zootermopsis nevadensis</name>
    <name type="common">Dampwood termite</name>
    <dbReference type="NCBI Taxonomy" id="136037"/>
    <lineage>
        <taxon>Eukaryota</taxon>
        <taxon>Metazoa</taxon>
        <taxon>Ecdysozoa</taxon>
        <taxon>Arthropoda</taxon>
        <taxon>Hexapoda</taxon>
        <taxon>Insecta</taxon>
        <taxon>Pterygota</taxon>
        <taxon>Neoptera</taxon>
        <taxon>Polyneoptera</taxon>
        <taxon>Dictyoptera</taxon>
        <taxon>Blattodea</taxon>
        <taxon>Blattoidea</taxon>
        <taxon>Termitoidae</taxon>
        <taxon>Termopsidae</taxon>
        <taxon>Zootermopsis</taxon>
    </lineage>
</organism>
<keyword evidence="4" id="KW-1185">Reference proteome</keyword>
<dbReference type="Proteomes" id="UP000027135">
    <property type="component" value="Unassembled WGS sequence"/>
</dbReference>
<accession>A0A067R4I9</accession>
<dbReference type="OMA" id="TERIACE"/>
<name>A0A067R4I9_ZOONE</name>
<protein>
    <submittedName>
        <fullName evidence="3">Uncharacterized protein</fullName>
    </submittedName>
</protein>
<sequence>MWGVLVLVILNTVLIPTSKCEEIGAEYLKSVMSKLQSERLEPSALWNNIEDDTAYSTPERHDTAGKIMGPTPLPVIETELEQSPAEHPKEKLPPPQPLSKEELTAFYQAAVNKGAILDLASMTSGSVQGMQALENLFGSLNVNKDHAQEDQGYYYYFYPIKSFDTESTKTNEVKQTNTPAPSSKPASQMATMIPTAMMIFDSGTNKSVEPLFMAVAGFVGMALMFAFSVLFFPKFGNLRSRGISALKHAPDELTTLTKLILDGINGKDCTERIACEVGRAVRKMRLDKKPMRVLEILLPPSLSKQLQRIRKAAAKKEKCNFIPCKRKGAREL</sequence>
<reference evidence="3 4" key="1">
    <citation type="journal article" date="2014" name="Nat. Commun.">
        <title>Molecular traces of alternative social organization in a termite genome.</title>
        <authorList>
            <person name="Terrapon N."/>
            <person name="Li C."/>
            <person name="Robertson H.M."/>
            <person name="Ji L."/>
            <person name="Meng X."/>
            <person name="Booth W."/>
            <person name="Chen Z."/>
            <person name="Childers C.P."/>
            <person name="Glastad K.M."/>
            <person name="Gokhale K."/>
            <person name="Gowin J."/>
            <person name="Gronenberg W."/>
            <person name="Hermansen R.A."/>
            <person name="Hu H."/>
            <person name="Hunt B.G."/>
            <person name="Huylmans A.K."/>
            <person name="Khalil S.M."/>
            <person name="Mitchell R.D."/>
            <person name="Munoz-Torres M.C."/>
            <person name="Mustard J.A."/>
            <person name="Pan H."/>
            <person name="Reese J.T."/>
            <person name="Scharf M.E."/>
            <person name="Sun F."/>
            <person name="Vogel H."/>
            <person name="Xiao J."/>
            <person name="Yang W."/>
            <person name="Yang Z."/>
            <person name="Yang Z."/>
            <person name="Zhou J."/>
            <person name="Zhu J."/>
            <person name="Brent C.S."/>
            <person name="Elsik C.G."/>
            <person name="Goodisman M.A."/>
            <person name="Liberles D.A."/>
            <person name="Roe R.M."/>
            <person name="Vargo E.L."/>
            <person name="Vilcinskas A."/>
            <person name="Wang J."/>
            <person name="Bornberg-Bauer E."/>
            <person name="Korb J."/>
            <person name="Zhang G."/>
            <person name="Liebig J."/>
        </authorList>
    </citation>
    <scope>NUCLEOTIDE SEQUENCE [LARGE SCALE GENOMIC DNA]</scope>
    <source>
        <tissue evidence="3">Whole organism</tissue>
    </source>
</reference>
<dbReference type="AlphaFoldDB" id="A0A067R4I9"/>
<feature type="chain" id="PRO_5001644703" evidence="2">
    <location>
        <begin position="21"/>
        <end position="332"/>
    </location>
</feature>
<keyword evidence="1" id="KW-0812">Transmembrane</keyword>
<evidence type="ECO:0000313" key="3">
    <source>
        <dbReference type="EMBL" id="KDR17991.1"/>
    </source>
</evidence>
<dbReference type="eggNOG" id="ENOG502SAFI">
    <property type="taxonomic scope" value="Eukaryota"/>
</dbReference>
<proteinExistence type="predicted"/>
<dbReference type="EMBL" id="KK852708">
    <property type="protein sequence ID" value="KDR17991.1"/>
    <property type="molecule type" value="Genomic_DNA"/>
</dbReference>
<keyword evidence="1" id="KW-0472">Membrane</keyword>
<feature type="transmembrane region" description="Helical" evidence="1">
    <location>
        <begin position="211"/>
        <end position="232"/>
    </location>
</feature>
<evidence type="ECO:0000313" key="4">
    <source>
        <dbReference type="Proteomes" id="UP000027135"/>
    </source>
</evidence>
<feature type="signal peptide" evidence="2">
    <location>
        <begin position="1"/>
        <end position="20"/>
    </location>
</feature>
<evidence type="ECO:0000256" key="1">
    <source>
        <dbReference type="SAM" id="Phobius"/>
    </source>
</evidence>
<dbReference type="InParanoid" id="A0A067R4I9"/>
<keyword evidence="1" id="KW-1133">Transmembrane helix</keyword>
<keyword evidence="2" id="KW-0732">Signal</keyword>